<comment type="caution">
    <text evidence="2">The sequence shown here is derived from an EMBL/GenBank/DDBJ whole genome shotgun (WGS) entry which is preliminary data.</text>
</comment>
<dbReference type="Proteomes" id="UP000736583">
    <property type="component" value="Unassembled WGS sequence"/>
</dbReference>
<sequence length="47" mass="5243">MKKAFNQQDINKSMEEHSKDSRNSKTGYKTTGNSALSPGIKNTKGKR</sequence>
<dbReference type="EMBL" id="JAHLQL010000003">
    <property type="protein sequence ID" value="MBU5592365.1"/>
    <property type="molecule type" value="Genomic_DNA"/>
</dbReference>
<evidence type="ECO:0000313" key="2">
    <source>
        <dbReference type="EMBL" id="MBU5592365.1"/>
    </source>
</evidence>
<reference evidence="2 3" key="1">
    <citation type="submission" date="2021-06" db="EMBL/GenBank/DDBJ databases">
        <authorList>
            <person name="Sun Q."/>
            <person name="Li D."/>
        </authorList>
    </citation>
    <scope>NUCLEOTIDE SEQUENCE [LARGE SCALE GENOMIC DNA]</scope>
    <source>
        <strain evidence="2 3">MSJ-4</strain>
    </source>
</reference>
<feature type="compositionally biased region" description="Polar residues" evidence="1">
    <location>
        <begin position="1"/>
        <end position="11"/>
    </location>
</feature>
<evidence type="ECO:0000313" key="3">
    <source>
        <dbReference type="Proteomes" id="UP000736583"/>
    </source>
</evidence>
<evidence type="ECO:0000256" key="1">
    <source>
        <dbReference type="SAM" id="MobiDB-lite"/>
    </source>
</evidence>
<evidence type="ECO:0008006" key="4">
    <source>
        <dbReference type="Google" id="ProtNLM"/>
    </source>
</evidence>
<organism evidence="2 3">
    <name type="scientific">Clostridium simiarum</name>
    <dbReference type="NCBI Taxonomy" id="2841506"/>
    <lineage>
        <taxon>Bacteria</taxon>
        <taxon>Bacillati</taxon>
        <taxon>Bacillota</taxon>
        <taxon>Clostridia</taxon>
        <taxon>Eubacteriales</taxon>
        <taxon>Clostridiaceae</taxon>
        <taxon>Clostridium</taxon>
    </lineage>
</organism>
<protein>
    <recommendedName>
        <fullName evidence="4">DUF4023 domain-containing protein</fullName>
    </recommendedName>
</protein>
<dbReference type="RefSeq" id="WP_187117434.1">
    <property type="nucleotide sequence ID" value="NZ_JAHLQL010000003.1"/>
</dbReference>
<gene>
    <name evidence="2" type="ORF">KQI89_11410</name>
</gene>
<feature type="region of interest" description="Disordered" evidence="1">
    <location>
        <begin position="1"/>
        <end position="47"/>
    </location>
</feature>
<feature type="compositionally biased region" description="Basic and acidic residues" evidence="1">
    <location>
        <begin position="12"/>
        <end position="23"/>
    </location>
</feature>
<accession>A0ABS6F1J1</accession>
<proteinExistence type="predicted"/>
<feature type="compositionally biased region" description="Polar residues" evidence="1">
    <location>
        <begin position="24"/>
        <end position="36"/>
    </location>
</feature>
<name>A0ABS6F1J1_9CLOT</name>
<keyword evidence="3" id="KW-1185">Reference proteome</keyword>